<evidence type="ECO:0000313" key="3">
    <source>
        <dbReference type="Proteomes" id="UP000218231"/>
    </source>
</evidence>
<dbReference type="Proteomes" id="UP000218231">
    <property type="component" value="Unassembled WGS sequence"/>
</dbReference>
<feature type="compositionally biased region" description="Polar residues" evidence="1">
    <location>
        <begin position="1"/>
        <end position="16"/>
    </location>
</feature>
<keyword evidence="3" id="KW-1185">Reference proteome</keyword>
<organism evidence="2 3">
    <name type="scientific">Diploscapter pachys</name>
    <dbReference type="NCBI Taxonomy" id="2018661"/>
    <lineage>
        <taxon>Eukaryota</taxon>
        <taxon>Metazoa</taxon>
        <taxon>Ecdysozoa</taxon>
        <taxon>Nematoda</taxon>
        <taxon>Chromadorea</taxon>
        <taxon>Rhabditida</taxon>
        <taxon>Rhabditina</taxon>
        <taxon>Rhabditomorpha</taxon>
        <taxon>Rhabditoidea</taxon>
        <taxon>Rhabditidae</taxon>
        <taxon>Diploscapter</taxon>
    </lineage>
</organism>
<accession>A0A2A2LAV3</accession>
<dbReference type="EMBL" id="LIAE01006990">
    <property type="protein sequence ID" value="PAV83167.1"/>
    <property type="molecule type" value="Genomic_DNA"/>
</dbReference>
<feature type="compositionally biased region" description="Basic and acidic residues" evidence="1">
    <location>
        <begin position="32"/>
        <end position="41"/>
    </location>
</feature>
<protein>
    <submittedName>
        <fullName evidence="2">Uncharacterized protein</fullName>
    </submittedName>
</protein>
<feature type="compositionally biased region" description="Basic residues" evidence="1">
    <location>
        <begin position="22"/>
        <end position="31"/>
    </location>
</feature>
<dbReference type="AlphaFoldDB" id="A0A2A2LAV3"/>
<proteinExistence type="predicted"/>
<evidence type="ECO:0000313" key="2">
    <source>
        <dbReference type="EMBL" id="PAV83167.1"/>
    </source>
</evidence>
<reference evidence="2 3" key="1">
    <citation type="journal article" date="2017" name="Curr. Biol.">
        <title>Genome architecture and evolution of a unichromosomal asexual nematode.</title>
        <authorList>
            <person name="Fradin H."/>
            <person name="Zegar C."/>
            <person name="Gutwein M."/>
            <person name="Lucas J."/>
            <person name="Kovtun M."/>
            <person name="Corcoran D."/>
            <person name="Baugh L.R."/>
            <person name="Kiontke K."/>
            <person name="Gunsalus K."/>
            <person name="Fitch D.H."/>
            <person name="Piano F."/>
        </authorList>
    </citation>
    <scope>NUCLEOTIDE SEQUENCE [LARGE SCALE GENOMIC DNA]</scope>
    <source>
        <strain evidence="2">PF1309</strain>
    </source>
</reference>
<feature type="region of interest" description="Disordered" evidence="1">
    <location>
        <begin position="1"/>
        <end position="41"/>
    </location>
</feature>
<gene>
    <name evidence="2" type="ORF">WR25_23967</name>
</gene>
<comment type="caution">
    <text evidence="2">The sequence shown here is derived from an EMBL/GenBank/DDBJ whole genome shotgun (WGS) entry which is preliminary data.</text>
</comment>
<evidence type="ECO:0000256" key="1">
    <source>
        <dbReference type="SAM" id="MobiDB-lite"/>
    </source>
</evidence>
<name>A0A2A2LAV3_9BILA</name>
<sequence>MLDKSATSTVPSNIADESTLRRGTRVKGMKRKGSEEMEVEMKKQRLAEELRCAEEEEIEAEEEVCYMDTTAAQTDKDDSDALWFHPIANFSLLESIENWDDVTNLIIDDGLRKKFSERT</sequence>